<name>A0A9Q1CF35_HOLLE</name>
<accession>A0A9Q1CF35</accession>
<protein>
    <submittedName>
        <fullName evidence="2">Uncharacterized protein</fullName>
    </submittedName>
</protein>
<sequence>MDATMAAVAESTNEVVPKEEGSQSRRCGYRRQGRLIEGSLASGKGGGGFTGEDGHVQVGKIKVGKNALTRPVPQLCPLTGKLVGFQKMGCSVSFEVLQRIKGPIVTFLHKGEFIKD</sequence>
<dbReference type="Proteomes" id="UP001152320">
    <property type="component" value="Chromosome 4"/>
</dbReference>
<keyword evidence="3" id="KW-1185">Reference proteome</keyword>
<comment type="caution">
    <text evidence="2">The sequence shown here is derived from an EMBL/GenBank/DDBJ whole genome shotgun (WGS) entry which is preliminary data.</text>
</comment>
<reference evidence="2" key="1">
    <citation type="submission" date="2021-10" db="EMBL/GenBank/DDBJ databases">
        <title>Tropical sea cucumber genome reveals ecological adaptation and Cuvierian tubules defense mechanism.</title>
        <authorList>
            <person name="Chen T."/>
        </authorList>
    </citation>
    <scope>NUCLEOTIDE SEQUENCE</scope>
    <source>
        <strain evidence="2">Nanhai2018</strain>
        <tissue evidence="2">Muscle</tissue>
    </source>
</reference>
<proteinExistence type="predicted"/>
<evidence type="ECO:0000256" key="1">
    <source>
        <dbReference type="SAM" id="MobiDB-lite"/>
    </source>
</evidence>
<feature type="region of interest" description="Disordered" evidence="1">
    <location>
        <begin position="1"/>
        <end position="27"/>
    </location>
</feature>
<gene>
    <name evidence="2" type="ORF">HOLleu_11562</name>
</gene>
<evidence type="ECO:0000313" key="3">
    <source>
        <dbReference type="Proteomes" id="UP001152320"/>
    </source>
</evidence>
<organism evidence="2 3">
    <name type="scientific">Holothuria leucospilota</name>
    <name type="common">Black long sea cucumber</name>
    <name type="synonym">Mertensiothuria leucospilota</name>
    <dbReference type="NCBI Taxonomy" id="206669"/>
    <lineage>
        <taxon>Eukaryota</taxon>
        <taxon>Metazoa</taxon>
        <taxon>Echinodermata</taxon>
        <taxon>Eleutherozoa</taxon>
        <taxon>Echinozoa</taxon>
        <taxon>Holothuroidea</taxon>
        <taxon>Aspidochirotacea</taxon>
        <taxon>Aspidochirotida</taxon>
        <taxon>Holothuriidae</taxon>
        <taxon>Holothuria</taxon>
    </lineage>
</organism>
<dbReference type="AlphaFoldDB" id="A0A9Q1CF35"/>
<dbReference type="EMBL" id="JAIZAY010000004">
    <property type="protein sequence ID" value="KAJ8044177.1"/>
    <property type="molecule type" value="Genomic_DNA"/>
</dbReference>
<evidence type="ECO:0000313" key="2">
    <source>
        <dbReference type="EMBL" id="KAJ8044177.1"/>
    </source>
</evidence>